<reference evidence="3 5" key="2">
    <citation type="submission" date="2018-11" db="EMBL/GenBank/DDBJ databases">
        <authorList>
            <consortium name="Pathogen Informatics"/>
        </authorList>
    </citation>
    <scope>NUCLEOTIDE SEQUENCE [LARGE SCALE GENOMIC DNA]</scope>
</reference>
<dbReference type="PANTHER" id="PTHR46129:SF2">
    <property type="entry name" value="SYNAPTOTAGMIN 14, ISOFORM D"/>
    <property type="match status" value="1"/>
</dbReference>
<keyword evidence="5" id="KW-1185">Reference proteome</keyword>
<evidence type="ECO:0000313" key="4">
    <source>
        <dbReference type="Proteomes" id="UP000038040"/>
    </source>
</evidence>
<evidence type="ECO:0000313" key="6">
    <source>
        <dbReference type="WBParaSite" id="DME_0000173101-mRNA-1"/>
    </source>
</evidence>
<dbReference type="WBParaSite" id="DME_0000173101-mRNA-1">
    <property type="protein sequence ID" value="DME_0000173101-mRNA-1"/>
    <property type="gene ID" value="DME_0000173101"/>
</dbReference>
<reference evidence="6" key="1">
    <citation type="submission" date="2017-02" db="UniProtKB">
        <authorList>
            <consortium name="WormBaseParasite"/>
        </authorList>
    </citation>
    <scope>IDENTIFICATION</scope>
</reference>
<dbReference type="InterPro" id="IPR000008">
    <property type="entry name" value="C2_dom"/>
</dbReference>
<evidence type="ECO:0000259" key="2">
    <source>
        <dbReference type="PROSITE" id="PS50004"/>
    </source>
</evidence>
<dbReference type="STRING" id="318479.A0A0N4U4L4"/>
<dbReference type="Proteomes" id="UP000274756">
    <property type="component" value="Unassembled WGS sequence"/>
</dbReference>
<dbReference type="Proteomes" id="UP000038040">
    <property type="component" value="Unplaced"/>
</dbReference>
<feature type="domain" description="C2" evidence="2">
    <location>
        <begin position="91"/>
        <end position="210"/>
    </location>
</feature>
<dbReference type="InterPro" id="IPR035892">
    <property type="entry name" value="C2_domain_sf"/>
</dbReference>
<dbReference type="PANTHER" id="PTHR46129">
    <property type="entry name" value="SYNAPTOTAGMIN 14, ISOFORM D"/>
    <property type="match status" value="1"/>
</dbReference>
<feature type="region of interest" description="Disordered" evidence="1">
    <location>
        <begin position="234"/>
        <end position="279"/>
    </location>
</feature>
<feature type="compositionally biased region" description="Basic residues" evidence="1">
    <location>
        <begin position="257"/>
        <end position="266"/>
    </location>
</feature>
<dbReference type="PROSITE" id="PS50004">
    <property type="entry name" value="C2"/>
    <property type="match status" value="2"/>
</dbReference>
<dbReference type="AlphaFoldDB" id="A0A0N4U4L4"/>
<protein>
    <submittedName>
        <fullName evidence="6">C2 domain-containing protein</fullName>
    </submittedName>
</protein>
<dbReference type="Pfam" id="PF00168">
    <property type="entry name" value="C2"/>
    <property type="match status" value="2"/>
</dbReference>
<evidence type="ECO:0000256" key="1">
    <source>
        <dbReference type="SAM" id="MobiDB-lite"/>
    </source>
</evidence>
<evidence type="ECO:0000313" key="5">
    <source>
        <dbReference type="Proteomes" id="UP000274756"/>
    </source>
</evidence>
<feature type="compositionally biased region" description="Polar residues" evidence="1">
    <location>
        <begin position="242"/>
        <end position="256"/>
    </location>
</feature>
<dbReference type="InterPro" id="IPR043541">
    <property type="entry name" value="SYT14/14L/16"/>
</dbReference>
<organism evidence="4 6">
    <name type="scientific">Dracunculus medinensis</name>
    <name type="common">Guinea worm</name>
    <dbReference type="NCBI Taxonomy" id="318479"/>
    <lineage>
        <taxon>Eukaryota</taxon>
        <taxon>Metazoa</taxon>
        <taxon>Ecdysozoa</taxon>
        <taxon>Nematoda</taxon>
        <taxon>Chromadorea</taxon>
        <taxon>Rhabditida</taxon>
        <taxon>Spirurina</taxon>
        <taxon>Dracunculoidea</taxon>
        <taxon>Dracunculidae</taxon>
        <taxon>Dracunculus</taxon>
    </lineage>
</organism>
<dbReference type="SMART" id="SM00239">
    <property type="entry name" value="C2"/>
    <property type="match status" value="2"/>
</dbReference>
<proteinExistence type="predicted"/>
<feature type="domain" description="C2" evidence="2">
    <location>
        <begin position="281"/>
        <end position="413"/>
    </location>
</feature>
<dbReference type="Gene3D" id="2.60.40.150">
    <property type="entry name" value="C2 domain"/>
    <property type="match status" value="2"/>
</dbReference>
<sequence>MYRLIVSCYTSTFLSKPFFGLFKFHRATSSASIKANANDYSSLSSAEKCQSDNESPSVITVKSNPNLKDEEQHLEQSNSQIDAVLSPIVERLGKLRVNVQYSIQKRILIITIVEGIAFESIENDSNTQIRMVLLPYKNFRYRTKFASGLNPKFNETFFFKNINQEDLSKTFVRFRIYKRRLTGRNQFIGETLLRNSLIDAKNGCLTHHTLLLHSKTDANLARSCHVESDIVDHTSDPLAPKSPTNSIVHSALSTPSHKQKQVKKSYKTQSSNDNNNENNYNNPKLLLSFSYSDGKMFILIDKGGNLNYKSKYVDTFVKLYVKTAYDAQTMVQQSHTIKACCEPVFDAKFSFAVSKQDIDSLSISIRVCTTIGLLKRRINLGTLEFGSNVVGEEERAHWQEFICSKKQTSFKWHRLTCCI</sequence>
<accession>A0A0N4U4L4</accession>
<dbReference type="SUPFAM" id="SSF49562">
    <property type="entry name" value="C2 domain (Calcium/lipid-binding domain, CaLB)"/>
    <property type="match status" value="2"/>
</dbReference>
<evidence type="ECO:0000313" key="3">
    <source>
        <dbReference type="EMBL" id="VDN56118.1"/>
    </source>
</evidence>
<gene>
    <name evidence="3" type="ORF">DME_LOCUS6091</name>
</gene>
<dbReference type="EMBL" id="UYYG01001154">
    <property type="protein sequence ID" value="VDN56118.1"/>
    <property type="molecule type" value="Genomic_DNA"/>
</dbReference>
<dbReference type="GO" id="GO:0005543">
    <property type="term" value="F:phospholipid binding"/>
    <property type="evidence" value="ECO:0007669"/>
    <property type="project" value="TreeGrafter"/>
</dbReference>
<dbReference type="OrthoDB" id="5978493at2759"/>
<name>A0A0N4U4L4_DRAME</name>